<evidence type="ECO:0000313" key="1">
    <source>
        <dbReference type="EMBL" id="UJO24884.1"/>
    </source>
</evidence>
<reference evidence="1" key="2">
    <citation type="journal article" date="2022" name="Microb. Genom.">
        <title>A chromosome-scale genome assembly of the tomato pathogen Cladosporium fulvum reveals a compartmentalized genome architecture and the presence of a dispensable chromosome.</title>
        <authorList>
            <person name="Zaccaron A.Z."/>
            <person name="Chen L.H."/>
            <person name="Samaras A."/>
            <person name="Stergiopoulos I."/>
        </authorList>
    </citation>
    <scope>NUCLEOTIDE SEQUENCE</scope>
    <source>
        <strain evidence="1">Race5_Kim</strain>
    </source>
</reference>
<evidence type="ECO:0000313" key="2">
    <source>
        <dbReference type="Proteomes" id="UP000756132"/>
    </source>
</evidence>
<name>A0A9Q8PLM6_PASFU</name>
<dbReference type="AlphaFoldDB" id="A0A9Q8PLM6"/>
<dbReference type="EMBL" id="CP090175">
    <property type="protein sequence ID" value="UJO24884.1"/>
    <property type="molecule type" value="Genomic_DNA"/>
</dbReference>
<dbReference type="GeneID" id="71994036"/>
<sequence>MGLIKSGMKYGSLAYIANQAGKAIGGYSQSHQQQQPQQAGRPALYARHGQFRDASGYLHQSWCNGRCGQRCMDAANNSGSWSGAADGYNGGYQQGPASQ</sequence>
<proteinExistence type="predicted"/>
<dbReference type="KEGG" id="ffu:CLAFUR5_14158"/>
<protein>
    <submittedName>
        <fullName evidence="1">Uncharacterized protein</fullName>
    </submittedName>
</protein>
<gene>
    <name evidence="1" type="ORF">CLAFUR5_14158</name>
</gene>
<reference evidence="1" key="1">
    <citation type="submission" date="2021-12" db="EMBL/GenBank/DDBJ databases">
        <authorList>
            <person name="Zaccaron A."/>
            <person name="Stergiopoulos I."/>
        </authorList>
    </citation>
    <scope>NUCLEOTIDE SEQUENCE</scope>
    <source>
        <strain evidence="1">Race5_Kim</strain>
    </source>
</reference>
<dbReference type="Proteomes" id="UP000756132">
    <property type="component" value="Chromosome 13"/>
</dbReference>
<keyword evidence="2" id="KW-1185">Reference proteome</keyword>
<organism evidence="1 2">
    <name type="scientific">Passalora fulva</name>
    <name type="common">Tomato leaf mold</name>
    <name type="synonym">Cladosporium fulvum</name>
    <dbReference type="NCBI Taxonomy" id="5499"/>
    <lineage>
        <taxon>Eukaryota</taxon>
        <taxon>Fungi</taxon>
        <taxon>Dikarya</taxon>
        <taxon>Ascomycota</taxon>
        <taxon>Pezizomycotina</taxon>
        <taxon>Dothideomycetes</taxon>
        <taxon>Dothideomycetidae</taxon>
        <taxon>Mycosphaerellales</taxon>
        <taxon>Mycosphaerellaceae</taxon>
        <taxon>Fulvia</taxon>
    </lineage>
</organism>
<accession>A0A9Q8PLM6</accession>
<dbReference type="OrthoDB" id="10495235at2759"/>
<dbReference type="RefSeq" id="XP_047769250.1">
    <property type="nucleotide sequence ID" value="XM_047913306.1"/>
</dbReference>